<evidence type="ECO:0000313" key="13">
    <source>
        <dbReference type="Proteomes" id="UP001371456"/>
    </source>
</evidence>
<keyword evidence="9" id="KW-0139">CF(1)</keyword>
<evidence type="ECO:0000313" key="12">
    <source>
        <dbReference type="EMBL" id="KAK6789610.1"/>
    </source>
</evidence>
<dbReference type="GO" id="GO:0043531">
    <property type="term" value="F:ADP binding"/>
    <property type="evidence" value="ECO:0007669"/>
    <property type="project" value="TreeGrafter"/>
</dbReference>
<dbReference type="Pfam" id="PF00006">
    <property type="entry name" value="ATP-synt_ab"/>
    <property type="match status" value="1"/>
</dbReference>
<proteinExistence type="inferred from homology"/>
<dbReference type="InterPro" id="IPR000194">
    <property type="entry name" value="ATPase_F1/V1/A1_a/bsu_nucl-bd"/>
</dbReference>
<dbReference type="Gene3D" id="3.40.50.12240">
    <property type="match status" value="1"/>
</dbReference>
<protein>
    <recommendedName>
        <fullName evidence="11">ATPase F1/V1/A1 complex alpha/beta subunit nucleotide-binding domain-containing protein</fullName>
    </recommendedName>
</protein>
<gene>
    <name evidence="12" type="ORF">RDI58_013410</name>
</gene>
<keyword evidence="3" id="KW-0813">Transport</keyword>
<evidence type="ECO:0000256" key="6">
    <source>
        <dbReference type="ARBA" id="ARBA00022840"/>
    </source>
</evidence>
<dbReference type="PANTHER" id="PTHR48082:SF2">
    <property type="entry name" value="ATP SYNTHASE SUBUNIT ALPHA, MITOCHONDRIAL"/>
    <property type="match status" value="1"/>
</dbReference>
<evidence type="ECO:0000256" key="10">
    <source>
        <dbReference type="ARBA" id="ARBA00023310"/>
    </source>
</evidence>
<dbReference type="EMBL" id="JBANQN010000005">
    <property type="protein sequence ID" value="KAK6789610.1"/>
    <property type="molecule type" value="Genomic_DNA"/>
</dbReference>
<dbReference type="GO" id="GO:0045259">
    <property type="term" value="C:proton-transporting ATP synthase complex"/>
    <property type="evidence" value="ECO:0007669"/>
    <property type="project" value="UniProtKB-KW"/>
</dbReference>
<comment type="caution">
    <text evidence="12">The sequence shown here is derived from an EMBL/GenBank/DDBJ whole genome shotgun (WGS) entry which is preliminary data.</text>
</comment>
<comment type="subcellular location">
    <subcellularLocation>
        <location evidence="1">Membrane</location>
    </subcellularLocation>
</comment>
<evidence type="ECO:0000256" key="4">
    <source>
        <dbReference type="ARBA" id="ARBA00022741"/>
    </source>
</evidence>
<name>A0AAN8YE31_SOLBU</name>
<evidence type="ECO:0000256" key="2">
    <source>
        <dbReference type="ARBA" id="ARBA00008936"/>
    </source>
</evidence>
<evidence type="ECO:0000259" key="11">
    <source>
        <dbReference type="Pfam" id="PF00006"/>
    </source>
</evidence>
<dbReference type="GO" id="GO:0046933">
    <property type="term" value="F:proton-transporting ATP synthase activity, rotational mechanism"/>
    <property type="evidence" value="ECO:0007669"/>
    <property type="project" value="InterPro"/>
</dbReference>
<evidence type="ECO:0000256" key="7">
    <source>
        <dbReference type="ARBA" id="ARBA00023065"/>
    </source>
</evidence>
<keyword evidence="13" id="KW-1185">Reference proteome</keyword>
<feature type="domain" description="ATPase F1/V1/A1 complex alpha/beta subunit nucleotide-binding" evidence="11">
    <location>
        <begin position="93"/>
        <end position="208"/>
    </location>
</feature>
<keyword evidence="8" id="KW-0472">Membrane</keyword>
<evidence type="ECO:0000256" key="8">
    <source>
        <dbReference type="ARBA" id="ARBA00023136"/>
    </source>
</evidence>
<evidence type="ECO:0000256" key="5">
    <source>
        <dbReference type="ARBA" id="ARBA00022781"/>
    </source>
</evidence>
<dbReference type="InterPro" id="IPR027417">
    <property type="entry name" value="P-loop_NTPase"/>
</dbReference>
<accession>A0AAN8YE31</accession>
<dbReference type="GO" id="GO:0005524">
    <property type="term" value="F:ATP binding"/>
    <property type="evidence" value="ECO:0007669"/>
    <property type="project" value="UniProtKB-KW"/>
</dbReference>
<evidence type="ECO:0000256" key="9">
    <source>
        <dbReference type="ARBA" id="ARBA00023196"/>
    </source>
</evidence>
<dbReference type="SUPFAM" id="SSF52540">
    <property type="entry name" value="P-loop containing nucleoside triphosphate hydrolases"/>
    <property type="match status" value="1"/>
</dbReference>
<evidence type="ECO:0000256" key="3">
    <source>
        <dbReference type="ARBA" id="ARBA00022448"/>
    </source>
</evidence>
<comment type="similarity">
    <text evidence="2">Belongs to the ATPase alpha/beta chains family.</text>
</comment>
<dbReference type="FunFam" id="3.40.50.300:FF:002432">
    <property type="entry name" value="ATP synthase subunit alpha, mitochondrial"/>
    <property type="match status" value="1"/>
</dbReference>
<dbReference type="AlphaFoldDB" id="A0AAN8YE31"/>
<keyword evidence="5" id="KW-0375">Hydrogen ion transport</keyword>
<dbReference type="InterPro" id="IPR005294">
    <property type="entry name" value="ATP_synth_F1_asu"/>
</dbReference>
<keyword evidence="10" id="KW-0066">ATP synthesis</keyword>
<dbReference type="PANTHER" id="PTHR48082">
    <property type="entry name" value="ATP SYNTHASE SUBUNIT ALPHA, MITOCHONDRIAL"/>
    <property type="match status" value="1"/>
</dbReference>
<keyword evidence="6" id="KW-0067">ATP-binding</keyword>
<reference evidence="12 13" key="1">
    <citation type="submission" date="2024-02" db="EMBL/GenBank/DDBJ databases">
        <title>de novo genome assembly of Solanum bulbocastanum strain 11H21.</title>
        <authorList>
            <person name="Hosaka A.J."/>
        </authorList>
    </citation>
    <scope>NUCLEOTIDE SEQUENCE [LARGE SCALE GENOMIC DNA]</scope>
    <source>
        <tissue evidence="12">Young leaves</tissue>
    </source>
</reference>
<keyword evidence="4" id="KW-0547">Nucleotide-binding</keyword>
<evidence type="ECO:0000256" key="1">
    <source>
        <dbReference type="ARBA" id="ARBA00004370"/>
    </source>
</evidence>
<sequence length="244" mass="26741">MLQLPYQFGRSRMDRLNIPLGSLVLTLLCGIHSRSALGITSNGGLNGSQNPSTSPISLPSTVGKEYHWTIPLVAALNFPSLNVDSLENNCGTISSNYALEYSILAAATTSDPASLQFLAPYSGCAIGEYFCDNGIHSLIIYDDLRKQAVAYRQMSLLLRRPLGRVAFPWDVFYLHSRLLERADKRSDQTGAGSITLHVVTTITPEGSTTILNIVRRRTVVQWSTGVQRLFPSLKSVCGTERFSS</sequence>
<dbReference type="Proteomes" id="UP001371456">
    <property type="component" value="Unassembled WGS sequence"/>
</dbReference>
<dbReference type="GO" id="GO:0005739">
    <property type="term" value="C:mitochondrion"/>
    <property type="evidence" value="ECO:0007669"/>
    <property type="project" value="UniProtKB-ARBA"/>
</dbReference>
<keyword evidence="7" id="KW-0406">Ion transport</keyword>
<organism evidence="12 13">
    <name type="scientific">Solanum bulbocastanum</name>
    <name type="common">Wild potato</name>
    <dbReference type="NCBI Taxonomy" id="147425"/>
    <lineage>
        <taxon>Eukaryota</taxon>
        <taxon>Viridiplantae</taxon>
        <taxon>Streptophyta</taxon>
        <taxon>Embryophyta</taxon>
        <taxon>Tracheophyta</taxon>
        <taxon>Spermatophyta</taxon>
        <taxon>Magnoliopsida</taxon>
        <taxon>eudicotyledons</taxon>
        <taxon>Gunneridae</taxon>
        <taxon>Pentapetalae</taxon>
        <taxon>asterids</taxon>
        <taxon>lamiids</taxon>
        <taxon>Solanales</taxon>
        <taxon>Solanaceae</taxon>
        <taxon>Solanoideae</taxon>
        <taxon>Solaneae</taxon>
        <taxon>Solanum</taxon>
    </lineage>
</organism>